<proteinExistence type="predicted"/>
<evidence type="ECO:0000256" key="4">
    <source>
        <dbReference type="ARBA" id="ARBA00022840"/>
    </source>
</evidence>
<dbReference type="EC" id="2.7.11.1" evidence="9"/>
<keyword evidence="10" id="KW-1185">Reference proteome</keyword>
<dbReference type="PANTHER" id="PTHR43289">
    <property type="entry name" value="MITOGEN-ACTIVATED PROTEIN KINASE KINASE KINASE 20-RELATED"/>
    <property type="match status" value="1"/>
</dbReference>
<dbReference type="SUPFAM" id="SSF56112">
    <property type="entry name" value="Protein kinase-like (PK-like)"/>
    <property type="match status" value="1"/>
</dbReference>
<evidence type="ECO:0000256" key="2">
    <source>
        <dbReference type="ARBA" id="ARBA00022741"/>
    </source>
</evidence>
<dbReference type="InterPro" id="IPR017441">
    <property type="entry name" value="Protein_kinase_ATP_BS"/>
</dbReference>
<name>A0A517RM29_9PLAN</name>
<dbReference type="EMBL" id="CP036269">
    <property type="protein sequence ID" value="QDT44946.1"/>
    <property type="molecule type" value="Genomic_DNA"/>
</dbReference>
<dbReference type="Gene3D" id="1.10.510.10">
    <property type="entry name" value="Transferase(Phosphotransferase) domain 1"/>
    <property type="match status" value="1"/>
</dbReference>
<evidence type="ECO:0000256" key="3">
    <source>
        <dbReference type="ARBA" id="ARBA00022777"/>
    </source>
</evidence>
<evidence type="ECO:0000256" key="1">
    <source>
        <dbReference type="ARBA" id="ARBA00022679"/>
    </source>
</evidence>
<evidence type="ECO:0000256" key="6">
    <source>
        <dbReference type="SAM" id="MobiDB-lite"/>
    </source>
</evidence>
<keyword evidence="7" id="KW-0812">Transmembrane</keyword>
<accession>A0A517RM29</accession>
<gene>
    <name evidence="9" type="primary">prkC_16</name>
    <name evidence="9" type="ORF">Pan241w_50630</name>
</gene>
<dbReference type="Pfam" id="PF00069">
    <property type="entry name" value="Pkinase"/>
    <property type="match status" value="1"/>
</dbReference>
<protein>
    <submittedName>
        <fullName evidence="9">Serine/threonine-protein kinase PrkC</fullName>
        <ecNumber evidence="9">2.7.11.1</ecNumber>
    </submittedName>
</protein>
<dbReference type="AlphaFoldDB" id="A0A517RM29"/>
<dbReference type="CDD" id="cd14014">
    <property type="entry name" value="STKc_PknB_like"/>
    <property type="match status" value="1"/>
</dbReference>
<keyword evidence="3 9" id="KW-0418">Kinase</keyword>
<dbReference type="Proteomes" id="UP000317171">
    <property type="component" value="Chromosome"/>
</dbReference>
<evidence type="ECO:0000256" key="7">
    <source>
        <dbReference type="SAM" id="Phobius"/>
    </source>
</evidence>
<dbReference type="PANTHER" id="PTHR43289:SF34">
    <property type="entry name" value="SERINE_THREONINE-PROTEIN KINASE YBDM-RELATED"/>
    <property type="match status" value="1"/>
</dbReference>
<keyword evidence="1 9" id="KW-0808">Transferase</keyword>
<dbReference type="FunFam" id="1.10.510.10:FF:000571">
    <property type="entry name" value="Maternal embryonic leucine zipper kinase"/>
    <property type="match status" value="1"/>
</dbReference>
<evidence type="ECO:0000256" key="5">
    <source>
        <dbReference type="PROSITE-ProRule" id="PRU10141"/>
    </source>
</evidence>
<dbReference type="PROSITE" id="PS00107">
    <property type="entry name" value="PROTEIN_KINASE_ATP"/>
    <property type="match status" value="1"/>
</dbReference>
<dbReference type="InterPro" id="IPR011009">
    <property type="entry name" value="Kinase-like_dom_sf"/>
</dbReference>
<dbReference type="RefSeq" id="WP_145220788.1">
    <property type="nucleotide sequence ID" value="NZ_CP036269.1"/>
</dbReference>
<dbReference type="KEGG" id="gaz:Pan241w_50630"/>
<reference evidence="9 10" key="1">
    <citation type="submission" date="2019-02" db="EMBL/GenBank/DDBJ databases">
        <title>Deep-cultivation of Planctomycetes and their phenomic and genomic characterization uncovers novel biology.</title>
        <authorList>
            <person name="Wiegand S."/>
            <person name="Jogler M."/>
            <person name="Boedeker C."/>
            <person name="Pinto D."/>
            <person name="Vollmers J."/>
            <person name="Rivas-Marin E."/>
            <person name="Kohn T."/>
            <person name="Peeters S.H."/>
            <person name="Heuer A."/>
            <person name="Rast P."/>
            <person name="Oberbeckmann S."/>
            <person name="Bunk B."/>
            <person name="Jeske O."/>
            <person name="Meyerdierks A."/>
            <person name="Storesund J.E."/>
            <person name="Kallscheuer N."/>
            <person name="Luecker S."/>
            <person name="Lage O.M."/>
            <person name="Pohl T."/>
            <person name="Merkel B.J."/>
            <person name="Hornburger P."/>
            <person name="Mueller R.-W."/>
            <person name="Bruemmer F."/>
            <person name="Labrenz M."/>
            <person name="Spormann A.M."/>
            <person name="Op den Camp H."/>
            <person name="Overmann J."/>
            <person name="Amann R."/>
            <person name="Jetten M.S.M."/>
            <person name="Mascher T."/>
            <person name="Medema M.H."/>
            <person name="Devos D.P."/>
            <person name="Kaster A.-K."/>
            <person name="Ovreas L."/>
            <person name="Rohde M."/>
            <person name="Galperin M.Y."/>
            <person name="Jogler C."/>
        </authorList>
    </citation>
    <scope>NUCLEOTIDE SEQUENCE [LARGE SCALE GENOMIC DNA]</scope>
    <source>
        <strain evidence="9 10">Pan241w</strain>
    </source>
</reference>
<dbReference type="InterPro" id="IPR008271">
    <property type="entry name" value="Ser/Thr_kinase_AS"/>
</dbReference>
<dbReference type="OrthoDB" id="6111975at2"/>
<feature type="binding site" evidence="5">
    <location>
        <position position="209"/>
    </location>
    <ligand>
        <name>ATP</name>
        <dbReference type="ChEBI" id="CHEBI:30616"/>
    </ligand>
</feature>
<feature type="compositionally biased region" description="Polar residues" evidence="6">
    <location>
        <begin position="161"/>
        <end position="172"/>
    </location>
</feature>
<evidence type="ECO:0000313" key="9">
    <source>
        <dbReference type="EMBL" id="QDT44946.1"/>
    </source>
</evidence>
<feature type="domain" description="Protein kinase" evidence="8">
    <location>
        <begin position="180"/>
        <end position="442"/>
    </location>
</feature>
<keyword evidence="7" id="KW-0472">Membrane</keyword>
<feature type="transmembrane region" description="Helical" evidence="7">
    <location>
        <begin position="467"/>
        <end position="486"/>
    </location>
</feature>
<dbReference type="PROSITE" id="PS50011">
    <property type="entry name" value="PROTEIN_KINASE_DOM"/>
    <property type="match status" value="1"/>
</dbReference>
<sequence length="901" mass="102603">MVKPINYSQDFWNQLEKVVSEYEDALRNGNALEVETIWRSSHNKELVLLFELVHTELEWRLKAGEAVRVEEYLERFPELSEDIDALHELISTEYILRLRTNSKVEVSEYTNRFPHFGESLISRLHDAAKQDQPNYFPHSAHEESVSHSQNLTRSQREAKTTDSSSDQTKQNLSHQKYGRYIVKELLGKGSFGQVFLAYDPKTKRNVALKVPQQSLQPGSEEYERFLREARAVAALQHQNICPLFDLLETNDRIVLVMPYIEGKSLVEIIEQRNLSLEKSIQLVRTLALAMAYAHEAGVIHRDLKPANILIDEKRSQPVITDFGLALLENSDETKLTHQGQLLGTPAYLSPEQASGDLKRIGPASDIYSLGMILYELCTGELPFAGSVSSVIGQILSKEPAAPSLMNSNIPTALEHIILKAIAKIPTDRFSSMKEFAAILEQLNQIDNKSISLDVTVKHKIFDPYRKWWIVTFITILFLTAVIGMFFNAHAPPPESKPKVLQNVSTESIPVFSKQIDLLREIVVPGDVIIGHWALNPDGLMVIPQQYSRLSIPVHIDGDYQLELELTRKWGGMEINLIFPVGNKACMLSLGREDWCGLQLVNGHEFGQVLQDHFPNGQRHKLTLTVSTREQQASIKAKLNDLSILDWSGSVDALALRRDWQIPKKDFGLGAHYEQVIFHKMMLNVERDTKISRAHWVKSKTEEYQEWKDLLDKIELPQLEFNGTWKLVKSIPQTGNGTNRRRELESSREDYSRLILPVVPTGDYQLLVQLTRLSGMGEINLLLPVGNAFCMVSLGNEGNQFRIQNINGEYWGVKREGIIVNGKQHIVEVEVTLGKDDSATIFLKIDHQEIFRWQGKQSELSIRDDWRIHPVALGLGVHSDLVRFQQVLFRNKTGTVFQLERE</sequence>
<evidence type="ECO:0000313" key="10">
    <source>
        <dbReference type="Proteomes" id="UP000317171"/>
    </source>
</evidence>
<keyword evidence="4 5" id="KW-0067">ATP-binding</keyword>
<evidence type="ECO:0000259" key="8">
    <source>
        <dbReference type="PROSITE" id="PS50011"/>
    </source>
</evidence>
<keyword evidence="2 5" id="KW-0547">Nucleotide-binding</keyword>
<dbReference type="PROSITE" id="PS00108">
    <property type="entry name" value="PROTEIN_KINASE_ST"/>
    <property type="match status" value="1"/>
</dbReference>
<dbReference type="GO" id="GO:0004674">
    <property type="term" value="F:protein serine/threonine kinase activity"/>
    <property type="evidence" value="ECO:0007669"/>
    <property type="project" value="UniProtKB-EC"/>
</dbReference>
<dbReference type="Gene3D" id="3.30.200.20">
    <property type="entry name" value="Phosphorylase Kinase, domain 1"/>
    <property type="match status" value="1"/>
</dbReference>
<keyword evidence="7" id="KW-1133">Transmembrane helix</keyword>
<feature type="region of interest" description="Disordered" evidence="6">
    <location>
        <begin position="131"/>
        <end position="172"/>
    </location>
</feature>
<dbReference type="InterPro" id="IPR000719">
    <property type="entry name" value="Prot_kinase_dom"/>
</dbReference>
<organism evidence="9 10">
    <name type="scientific">Gimesia alba</name>
    <dbReference type="NCBI Taxonomy" id="2527973"/>
    <lineage>
        <taxon>Bacteria</taxon>
        <taxon>Pseudomonadati</taxon>
        <taxon>Planctomycetota</taxon>
        <taxon>Planctomycetia</taxon>
        <taxon>Planctomycetales</taxon>
        <taxon>Planctomycetaceae</taxon>
        <taxon>Gimesia</taxon>
    </lineage>
</organism>
<dbReference type="GO" id="GO:0005524">
    <property type="term" value="F:ATP binding"/>
    <property type="evidence" value="ECO:0007669"/>
    <property type="project" value="UniProtKB-UniRule"/>
</dbReference>
<dbReference type="SMART" id="SM00220">
    <property type="entry name" value="S_TKc"/>
    <property type="match status" value="1"/>
</dbReference>